<dbReference type="RefSeq" id="WP_343989492.1">
    <property type="nucleotide sequence ID" value="NZ_BAAANB010000003.1"/>
</dbReference>
<keyword evidence="2" id="KW-1185">Reference proteome</keyword>
<comment type="caution">
    <text evidence="1">The sequence shown here is derived from an EMBL/GenBank/DDBJ whole genome shotgun (WGS) entry which is preliminary data.</text>
</comment>
<organism evidence="1 2">
    <name type="scientific">Terrabacter terrae</name>
    <dbReference type="NCBI Taxonomy" id="318434"/>
    <lineage>
        <taxon>Bacteria</taxon>
        <taxon>Bacillati</taxon>
        <taxon>Actinomycetota</taxon>
        <taxon>Actinomycetes</taxon>
        <taxon>Micrococcales</taxon>
        <taxon>Intrasporangiaceae</taxon>
        <taxon>Terrabacter</taxon>
    </lineage>
</organism>
<accession>A0ABP5FG78</accession>
<dbReference type="Proteomes" id="UP001501285">
    <property type="component" value="Unassembled WGS sequence"/>
</dbReference>
<name>A0ABP5FG78_9MICO</name>
<proteinExistence type="predicted"/>
<evidence type="ECO:0000313" key="2">
    <source>
        <dbReference type="Proteomes" id="UP001501285"/>
    </source>
</evidence>
<dbReference type="EMBL" id="BAAANB010000003">
    <property type="protein sequence ID" value="GAA2025981.1"/>
    <property type="molecule type" value="Genomic_DNA"/>
</dbReference>
<sequence length="618" mass="67300">MTAHLSDQDIQRDAISGARILVGDMLMWSDLDSLDVPLAAREIVRAAIAAKRPRRVLLAGPRAGLLVDTVPADVPVDLLVRALPDARTLGDRAGLHRSADLYCGGLDVFEPAHTYDLVVALGGPERLLGPDSEGLTDGQTVARLSAMLDDGGRLVLDLANELGFTDLVSAVPDETLESDAGWHVGAHGFGSRHLFARERTTLLQGEGLHVEACFAALPTVDEHRVLVHEEAPRDDRLRDQVGFQAGLAMDEHFAATPMLREPRNVVERVVDGGLLDELAPAWLVVATKGAGVAAASYPAIVVAEPESDSPWSTVTVVAPDAAQSVSWAASRADTETSEGTVARGLAPLAQGRSFELDLRRACATRRHAAIRARVRRYAAWLSDNQTWTKQTAEQRFFATPANTLVDGDDLRLADRSWRRTGVVSAEDALVRGLRDFARRLLASGSAHPWRVTVTPDELTVTLGAMAGVTVTSVMIARVARIEAEVAATVAGRPEDIEELLARNLEQGEFSRDLPAPDEIGFRELLTHDRVISRELREKHGQVKWLEGTLRHRDRYIRSLERVIERYEDTLTYRAVEALRAPRRIATEKAVAVAKTTAQDALPPGALSKARQLAARMLK</sequence>
<reference evidence="2" key="1">
    <citation type="journal article" date="2019" name="Int. J. Syst. Evol. Microbiol.">
        <title>The Global Catalogue of Microorganisms (GCM) 10K type strain sequencing project: providing services to taxonomists for standard genome sequencing and annotation.</title>
        <authorList>
            <consortium name="The Broad Institute Genomics Platform"/>
            <consortium name="The Broad Institute Genome Sequencing Center for Infectious Disease"/>
            <person name="Wu L."/>
            <person name="Ma J."/>
        </authorList>
    </citation>
    <scope>NUCLEOTIDE SEQUENCE [LARGE SCALE GENOMIC DNA]</scope>
    <source>
        <strain evidence="2">JCM 14283</strain>
    </source>
</reference>
<evidence type="ECO:0008006" key="3">
    <source>
        <dbReference type="Google" id="ProtNLM"/>
    </source>
</evidence>
<evidence type="ECO:0000313" key="1">
    <source>
        <dbReference type="EMBL" id="GAA2025981.1"/>
    </source>
</evidence>
<gene>
    <name evidence="1" type="ORF">GCM10009740_14650</name>
</gene>
<protein>
    <recommendedName>
        <fullName evidence="3">Class I SAM-dependent methyltransferase</fullName>
    </recommendedName>
</protein>